<sequence length="187" mass="20018">MPIDAAPLAPGDPVRVVMSKWGERAHWEYDAIYLGSDEHGEWIGCPTATFYSRPGLEFVAAFAGVVCKPAGGAAHLACFNDEHAQAAIYVDMTTPPEWDGTTLRAVDLDLDVVKRQDGTIYLDDEDEFAEHQVAFGYPAEVVAMTERSAAEVLAAVRAGEAPFDGTAATWHEVLQRFGGGSASVASS</sequence>
<evidence type="ECO:0000313" key="3">
    <source>
        <dbReference type="EMBL" id="KAA1419127.1"/>
    </source>
</evidence>
<reference evidence="3 4" key="2">
    <citation type="submission" date="2019-09" db="EMBL/GenBank/DDBJ databases">
        <authorList>
            <person name="Jin C."/>
        </authorList>
    </citation>
    <scope>NUCLEOTIDE SEQUENCE [LARGE SCALE GENOMIC DNA]</scope>
    <source>
        <strain evidence="3 4">BN130099</strain>
    </source>
</reference>
<dbReference type="EMBL" id="VUJV01000003">
    <property type="protein sequence ID" value="KAA1419127.1"/>
    <property type="molecule type" value="Genomic_DNA"/>
</dbReference>
<dbReference type="RefSeq" id="WP_149728462.1">
    <property type="nucleotide sequence ID" value="NZ_VUJV01000003.1"/>
</dbReference>
<keyword evidence="4" id="KW-1185">Reference proteome</keyword>
<reference evidence="3 4" key="1">
    <citation type="submission" date="2019-09" db="EMBL/GenBank/DDBJ databases">
        <title>Nocardioides panacisoli sp. nov., isolated from the soil of a ginseng field.</title>
        <authorList>
            <person name="Cho C."/>
        </authorList>
    </citation>
    <scope>NUCLEOTIDE SEQUENCE [LARGE SCALE GENOMIC DNA]</scope>
    <source>
        <strain evidence="3 4">BN130099</strain>
    </source>
</reference>
<keyword evidence="1" id="KW-0378">Hydrolase</keyword>
<dbReference type="InterPro" id="IPR035930">
    <property type="entry name" value="FomD-like_sf"/>
</dbReference>
<gene>
    <name evidence="3" type="ORF">F0U44_11775</name>
</gene>
<dbReference type="SUPFAM" id="SSF159234">
    <property type="entry name" value="FomD-like"/>
    <property type="match status" value="1"/>
</dbReference>
<dbReference type="Proteomes" id="UP000325003">
    <property type="component" value="Unassembled WGS sequence"/>
</dbReference>
<dbReference type="PANTHER" id="PTHR39159:SF1">
    <property type="entry name" value="UPF0374 PROTEIN YGAC"/>
    <property type="match status" value="1"/>
</dbReference>
<comment type="caution">
    <text evidence="3">The sequence shown here is derived from an EMBL/GenBank/DDBJ whole genome shotgun (WGS) entry which is preliminary data.</text>
</comment>
<dbReference type="AlphaFoldDB" id="A0A5B1LHN1"/>
<dbReference type="InterPro" id="IPR050212">
    <property type="entry name" value="Ntdp-like"/>
</dbReference>
<dbReference type="InterPro" id="IPR007295">
    <property type="entry name" value="DUF402"/>
</dbReference>
<evidence type="ECO:0000256" key="1">
    <source>
        <dbReference type="ARBA" id="ARBA00022801"/>
    </source>
</evidence>
<protein>
    <submittedName>
        <fullName evidence="3">DUF402 domain-containing protein</fullName>
    </submittedName>
</protein>
<dbReference type="Pfam" id="PF04167">
    <property type="entry name" value="DUF402"/>
    <property type="match status" value="1"/>
</dbReference>
<dbReference type="GO" id="GO:0016787">
    <property type="term" value="F:hydrolase activity"/>
    <property type="evidence" value="ECO:0007669"/>
    <property type="project" value="UniProtKB-KW"/>
</dbReference>
<evidence type="ECO:0000259" key="2">
    <source>
        <dbReference type="Pfam" id="PF04167"/>
    </source>
</evidence>
<proteinExistence type="predicted"/>
<feature type="domain" description="DUF402" evidence="2">
    <location>
        <begin position="52"/>
        <end position="160"/>
    </location>
</feature>
<organism evidence="3 4">
    <name type="scientific">Nocardioides humilatus</name>
    <dbReference type="NCBI Taxonomy" id="2607660"/>
    <lineage>
        <taxon>Bacteria</taxon>
        <taxon>Bacillati</taxon>
        <taxon>Actinomycetota</taxon>
        <taxon>Actinomycetes</taxon>
        <taxon>Propionibacteriales</taxon>
        <taxon>Nocardioidaceae</taxon>
        <taxon>Nocardioides</taxon>
    </lineage>
</organism>
<name>A0A5B1LHN1_9ACTN</name>
<dbReference type="PANTHER" id="PTHR39159">
    <property type="match status" value="1"/>
</dbReference>
<evidence type="ECO:0000313" key="4">
    <source>
        <dbReference type="Proteomes" id="UP000325003"/>
    </source>
</evidence>
<dbReference type="Gene3D" id="2.40.380.10">
    <property type="entry name" value="FomD-like"/>
    <property type="match status" value="1"/>
</dbReference>
<accession>A0A5B1LHN1</accession>